<feature type="compositionally biased region" description="Polar residues" evidence="1">
    <location>
        <begin position="1265"/>
        <end position="1294"/>
    </location>
</feature>
<feature type="compositionally biased region" description="Basic and acidic residues" evidence="1">
    <location>
        <begin position="229"/>
        <end position="243"/>
    </location>
</feature>
<dbReference type="SMART" id="SM00582">
    <property type="entry name" value="RPR"/>
    <property type="match status" value="1"/>
</dbReference>
<feature type="compositionally biased region" description="Basic and acidic residues" evidence="1">
    <location>
        <begin position="392"/>
        <end position="403"/>
    </location>
</feature>
<feature type="domain" description="PWWP" evidence="2">
    <location>
        <begin position="36"/>
        <end position="93"/>
    </location>
</feature>
<feature type="compositionally biased region" description="Acidic residues" evidence="1">
    <location>
        <begin position="193"/>
        <end position="203"/>
    </location>
</feature>
<feature type="compositionally biased region" description="Polar residues" evidence="1">
    <location>
        <begin position="1240"/>
        <end position="1258"/>
    </location>
</feature>
<dbReference type="Gene3D" id="1.25.40.90">
    <property type="match status" value="1"/>
</dbReference>
<feature type="compositionally biased region" description="Polar residues" evidence="1">
    <location>
        <begin position="1436"/>
        <end position="1469"/>
    </location>
</feature>
<feature type="compositionally biased region" description="Polar residues" evidence="1">
    <location>
        <begin position="1304"/>
        <end position="1317"/>
    </location>
</feature>
<feature type="compositionally biased region" description="Polar residues" evidence="1">
    <location>
        <begin position="1324"/>
        <end position="1333"/>
    </location>
</feature>
<evidence type="ECO:0000313" key="5">
    <source>
        <dbReference type="Proteomes" id="UP001497444"/>
    </source>
</evidence>
<feature type="compositionally biased region" description="Polar residues" evidence="1">
    <location>
        <begin position="1565"/>
        <end position="1576"/>
    </location>
</feature>
<feature type="region of interest" description="Disordered" evidence="1">
    <location>
        <begin position="131"/>
        <end position="427"/>
    </location>
</feature>
<gene>
    <name evidence="4" type="ORF">CSSPJE1EN1_LOCUS4965</name>
</gene>
<feature type="compositionally biased region" description="Polar residues" evidence="1">
    <location>
        <begin position="527"/>
        <end position="536"/>
    </location>
</feature>
<feature type="compositionally biased region" description="Polar residues" evidence="1">
    <location>
        <begin position="359"/>
        <end position="379"/>
    </location>
</feature>
<feature type="compositionally biased region" description="Polar residues" evidence="1">
    <location>
        <begin position="404"/>
        <end position="419"/>
    </location>
</feature>
<dbReference type="InterPro" id="IPR000313">
    <property type="entry name" value="PWWP_dom"/>
</dbReference>
<feature type="compositionally biased region" description="Basic and acidic residues" evidence="1">
    <location>
        <begin position="204"/>
        <end position="221"/>
    </location>
</feature>
<dbReference type="Gene3D" id="2.30.30.140">
    <property type="match status" value="1"/>
</dbReference>
<evidence type="ECO:0000259" key="3">
    <source>
        <dbReference type="PROSITE" id="PS51391"/>
    </source>
</evidence>
<feature type="region of interest" description="Disordered" evidence="1">
    <location>
        <begin position="1542"/>
        <end position="1594"/>
    </location>
</feature>
<dbReference type="SUPFAM" id="SSF63748">
    <property type="entry name" value="Tudor/PWWP/MBT"/>
    <property type="match status" value="1"/>
</dbReference>
<feature type="region of interest" description="Disordered" evidence="1">
    <location>
        <begin position="849"/>
        <end position="902"/>
    </location>
</feature>
<feature type="compositionally biased region" description="Polar residues" evidence="1">
    <location>
        <begin position="169"/>
        <end position="184"/>
    </location>
</feature>
<dbReference type="SMART" id="SM00293">
    <property type="entry name" value="PWWP"/>
    <property type="match status" value="1"/>
</dbReference>
<feature type="compositionally biased region" description="Pro residues" evidence="1">
    <location>
        <begin position="1201"/>
        <end position="1238"/>
    </location>
</feature>
<dbReference type="PROSITE" id="PS51391">
    <property type="entry name" value="CID"/>
    <property type="match status" value="1"/>
</dbReference>
<evidence type="ECO:0000313" key="4">
    <source>
        <dbReference type="EMBL" id="CAK9259487.1"/>
    </source>
</evidence>
<dbReference type="PROSITE" id="PS50812">
    <property type="entry name" value="PWWP"/>
    <property type="match status" value="1"/>
</dbReference>
<dbReference type="Pfam" id="PF04818">
    <property type="entry name" value="CID"/>
    <property type="match status" value="1"/>
</dbReference>
<accession>A0ABP0VZ78</accession>
<feature type="region of interest" description="Disordered" evidence="1">
    <location>
        <begin position="1117"/>
        <end position="1137"/>
    </location>
</feature>
<feature type="region of interest" description="Disordered" evidence="1">
    <location>
        <begin position="1060"/>
        <end position="1083"/>
    </location>
</feature>
<feature type="compositionally biased region" description="Basic and acidic residues" evidence="1">
    <location>
        <begin position="335"/>
        <end position="353"/>
    </location>
</feature>
<organism evidence="4 5">
    <name type="scientific">Sphagnum jensenii</name>
    <dbReference type="NCBI Taxonomy" id="128206"/>
    <lineage>
        <taxon>Eukaryota</taxon>
        <taxon>Viridiplantae</taxon>
        <taxon>Streptophyta</taxon>
        <taxon>Embryophyta</taxon>
        <taxon>Bryophyta</taxon>
        <taxon>Sphagnophytina</taxon>
        <taxon>Sphagnopsida</taxon>
        <taxon>Sphagnales</taxon>
        <taxon>Sphagnaceae</taxon>
        <taxon>Sphagnum</taxon>
    </lineage>
</organism>
<proteinExistence type="predicted"/>
<reference evidence="4" key="1">
    <citation type="submission" date="2024-02" db="EMBL/GenBank/DDBJ databases">
        <authorList>
            <consortium name="ELIXIR-Norway"/>
            <consortium name="Elixir Norway"/>
        </authorList>
    </citation>
    <scope>NUCLEOTIDE SEQUENCE</scope>
</reference>
<dbReference type="PANTHER" id="PTHR12550:SF70">
    <property type="entry name" value="JIL-1 ANCHORING AND STABILIZING PROTEIN, ISOFORM A"/>
    <property type="match status" value="1"/>
</dbReference>
<evidence type="ECO:0000259" key="2">
    <source>
        <dbReference type="PROSITE" id="PS50812"/>
    </source>
</evidence>
<dbReference type="InterPro" id="IPR008942">
    <property type="entry name" value="ENTH_VHS"/>
</dbReference>
<dbReference type="Pfam" id="PF00855">
    <property type="entry name" value="PWWP"/>
    <property type="match status" value="1"/>
</dbReference>
<feature type="compositionally biased region" description="Low complexity" evidence="1">
    <location>
        <begin position="888"/>
        <end position="899"/>
    </location>
</feature>
<dbReference type="PANTHER" id="PTHR12550">
    <property type="entry name" value="HEPATOMA-DERIVED GROWTH FACTOR-RELATED"/>
    <property type="match status" value="1"/>
</dbReference>
<feature type="compositionally biased region" description="Acidic residues" evidence="1">
    <location>
        <begin position="1158"/>
        <end position="1167"/>
    </location>
</feature>
<protein>
    <submittedName>
        <fullName evidence="4">Uncharacterized protein</fullName>
    </submittedName>
</protein>
<name>A0ABP0VZ78_9BRYO</name>
<dbReference type="InterPro" id="IPR006569">
    <property type="entry name" value="CID_dom"/>
</dbReference>
<feature type="region of interest" description="Disordered" evidence="1">
    <location>
        <begin position="514"/>
        <end position="536"/>
    </location>
</feature>
<feature type="region of interest" description="Disordered" evidence="1">
    <location>
        <begin position="1194"/>
        <end position="1515"/>
    </location>
</feature>
<feature type="region of interest" description="Disordered" evidence="1">
    <location>
        <begin position="678"/>
        <end position="730"/>
    </location>
</feature>
<feature type="region of interest" description="Disordered" evidence="1">
    <location>
        <begin position="1157"/>
        <end position="1182"/>
    </location>
</feature>
<keyword evidence="5" id="KW-1185">Reference proteome</keyword>
<feature type="compositionally biased region" description="Basic and acidic residues" evidence="1">
    <location>
        <begin position="285"/>
        <end position="295"/>
    </location>
</feature>
<dbReference type="Proteomes" id="UP001497444">
    <property type="component" value="Chromosome 12"/>
</dbReference>
<feature type="compositionally biased region" description="Polar residues" evidence="1">
    <location>
        <begin position="849"/>
        <end position="863"/>
    </location>
</feature>
<sequence length="1594" mass="169472">MGRKKGGGAGRPAKAGGGIVATAGVTADASSREWNVGDLVLAKVKGWPAWPAQIDKAESYGRHPVSGKYFVTYFGPEKQIGFCAPNEIIAFDAAQRASCTAKTQKKNTAGKFILAVKEICAFQDKQTGAASSHDAAEHGVTEDTEGAQDNGSEIGEDKQVDKESEADNKQGNSLTQLVTLNQQDEVVPLSEGVSEDEVQEDGEKDWSDRRKYYRDRGRMGSESEPQEGGDSKHKDVEGHESLRGNKIALGKGKTMPTDSDISDSGRRRTAFGNALKRINQTSEKTQVERRTELRNKMKGKSSPALDHGRSKKKKPDSRADNNKGHGTTGAVNGTGRRDSLTTVKSEVEMERSLKGNATRAGTGSQEASLAVQSKSQGSPSRHPGGEEVDLENGVHETSKRDTTLSDNDGLDSQVSFRESNNNREAHSKKYKVSVNVKQEGDGYKTQVNKVVSKGLLESDKEVKVQKKDRIKMANKINQSDPDEHLTLPKKAGFGEENELLKPNSQRALTSIKEKQKHTVLADPAVEGTSTQKDTGLLSQDLMISERGTSLPPKADKYRMRKAAQDGEAGLPPSKRRQRVFDAMNDCQAEAATAHTGEPVDVRGKPPRDIAASGVGAAGNPVSGTTDALGKEMSKISPSGQHSVNICSTSRSAVFTSDLLESADVGPHSDVLIAGIQDRPGSADHPGKEGLGVAYSPSKVGGGCDSSKGQTSKSEGRLKTMKPKSSTLVTDVSSPTVLAKANLEATTEKKGAVFVSSDGVKLNGSTTSAGLEGVSATFSKLPFEDSTVKNAVALANEKRNALKREGDASASMKVLIAVAQAKQRARHVSTGGSTAPGSAELQKLTNSMVLSPSPLQRSGSSRLTSPVEHVPGSAATQHDALKRSGPFPEFFGSETSGTGESSRHLGWISNAEERTGSGHGGVDTEATVARDTFVGMLETLSRTKDSIGRATRQAMDSARHGIADQIVEVIVQKLEMEPSFHRRVDFWFLLDSVTQVAHTTKVSAYLPVVQAVLPRILSAAAPAGSVARENRKQCLKVLNLWLERKIMPESVLRHFVNEIESHGDDKAGPGNGPRHLSRSERAVDDPVRDMDGMLVDEYGSNATLALPGFSLIPQMYDEEEEGSEGGAKKPELEPVNRPLVSMENASEEVVERHRHVLEDVDGELEMEDVSPTAERESVSQIEQQLPAENSLVNSLDTTVSQPPLPSGLPPMLPSPPPLPASPPPSPPPPPPPSSPPPASPYSLQLYHTSSQGRHQTMETSCDRSFESQSVATGYASFSHQGSQSDSGFPAQSGQSAPPGFHPPASQHSAPISQQSDQLVTGFANEPSQVNSGQPNLLKKASTGAEIAYGSSQSYMGPHPNLLPQVPPTSYSAAVKTHAGGHQGSPIPPSSFAPGPHRLPSQPSLPFPPSRAWPESVLSPMGETEQKSPCLFKPSEDQMLSQHCESSGSDRPAESPNSVPDTGGPLTTASTPYAPPEGASAGENPLTRGAVPSIYSPASNLYGPPDQMYRMSASRGPSQCLPFPCGPQGLQPVLHGRPALGPYSPYGSPDMMRPQFQGHVGALPGGLSTTPPATQPTIQRHGFRPGGPGPRSWRPS</sequence>
<evidence type="ECO:0000256" key="1">
    <source>
        <dbReference type="SAM" id="MobiDB-lite"/>
    </source>
</evidence>
<feature type="domain" description="CID" evidence="3">
    <location>
        <begin position="924"/>
        <end position="1062"/>
    </location>
</feature>
<feature type="compositionally biased region" description="Basic and acidic residues" evidence="1">
    <location>
        <begin position="155"/>
        <end position="168"/>
    </location>
</feature>
<dbReference type="EMBL" id="OZ020107">
    <property type="protein sequence ID" value="CAK9259487.1"/>
    <property type="molecule type" value="Genomic_DNA"/>
</dbReference>